<dbReference type="InterPro" id="IPR001478">
    <property type="entry name" value="PDZ"/>
</dbReference>
<feature type="compositionally biased region" description="Pro residues" evidence="2">
    <location>
        <begin position="128"/>
        <end position="138"/>
    </location>
</feature>
<dbReference type="GO" id="GO:0005737">
    <property type="term" value="C:cytoplasm"/>
    <property type="evidence" value="ECO:0007669"/>
    <property type="project" value="TreeGrafter"/>
</dbReference>
<sequence>MTERVTLQRNNGFGFSITGGHPADVVVSKIKPGSPAASCGVLSVGDRLISLNGQPVTGLSQIKVVDMVRRAGQTLEVEFKRVAGTRTDLSATPSTPERTRRTRTAAGSGGVSPKPAVAAKPSLAPKPTLAPKPAPKPAAKPAASTDIPAGVQAQLSAVLDRVTASAAKLGIAVAVDSAAKFETRLQETVEQLETALDGDGLVMGGSLPVVDRIERASAQVPIQPPPSAPKPRQVLCGDVHARLAAVVSRLESATDALTGPPPAQQDASGGLQFGRTTLSASGQAEDDFPSVVAYDVLLQTRLRVFLEASDAIGEEVEEQAELVKHAFIAQRRLLSVVPAASKPGPKVLPQLMEATQDAVAGVTRFKEACRGSRLINHLSTVAEGIVSLGWVAVEPKPAPFVRDMADAAQFYANRVIKEYKDTMTFWSNAIAQTAPGDGDADKYIFNSKLGVPTTA</sequence>
<evidence type="ECO:0000313" key="5">
    <source>
        <dbReference type="Proteomes" id="UP000007799"/>
    </source>
</evidence>
<evidence type="ECO:0000259" key="3">
    <source>
        <dbReference type="PROSITE" id="PS50106"/>
    </source>
</evidence>
<dbReference type="InterPro" id="IPR036034">
    <property type="entry name" value="PDZ_sf"/>
</dbReference>
<feature type="compositionally biased region" description="Low complexity" evidence="2">
    <location>
        <begin position="118"/>
        <end position="127"/>
    </location>
</feature>
<name>F2UBL0_SALR5</name>
<dbReference type="Gene3D" id="2.30.42.10">
    <property type="match status" value="1"/>
</dbReference>
<dbReference type="STRING" id="946362.F2UBL0"/>
<dbReference type="OMA" id="MSWINVE"/>
<dbReference type="SMART" id="SM00228">
    <property type="entry name" value="PDZ"/>
    <property type="match status" value="1"/>
</dbReference>
<dbReference type="InterPro" id="IPR001837">
    <property type="entry name" value="Adenylate_cyclase-assoc_CAP"/>
</dbReference>
<dbReference type="Pfam" id="PF00595">
    <property type="entry name" value="PDZ"/>
    <property type="match status" value="1"/>
</dbReference>
<dbReference type="EMBL" id="GL832967">
    <property type="protein sequence ID" value="EGD73876.1"/>
    <property type="molecule type" value="Genomic_DNA"/>
</dbReference>
<dbReference type="eggNOG" id="KOG3209">
    <property type="taxonomic scope" value="Eukaryota"/>
</dbReference>
<dbReference type="InterPro" id="IPR036222">
    <property type="entry name" value="CAP_N_sf"/>
</dbReference>
<dbReference type="Gene3D" id="1.25.40.330">
    <property type="entry name" value="Adenylate cyclase-associated CAP, N-terminal domain"/>
    <property type="match status" value="1"/>
</dbReference>
<evidence type="ECO:0000256" key="1">
    <source>
        <dbReference type="ARBA" id="ARBA00007659"/>
    </source>
</evidence>
<dbReference type="SUPFAM" id="SSF50156">
    <property type="entry name" value="PDZ domain-like"/>
    <property type="match status" value="1"/>
</dbReference>
<dbReference type="eggNOG" id="KOG2675">
    <property type="taxonomic scope" value="Eukaryota"/>
</dbReference>
<dbReference type="SUPFAM" id="SSF101278">
    <property type="entry name" value="N-terminal domain of adenylylcyclase associated protein, CAP"/>
    <property type="match status" value="1"/>
</dbReference>
<dbReference type="GO" id="GO:0008179">
    <property type="term" value="F:adenylate cyclase binding"/>
    <property type="evidence" value="ECO:0007669"/>
    <property type="project" value="TreeGrafter"/>
</dbReference>
<keyword evidence="5" id="KW-1185">Reference proteome</keyword>
<dbReference type="PANTHER" id="PTHR10652:SF0">
    <property type="entry name" value="ADENYLYL CYCLASE-ASSOCIATED PROTEIN"/>
    <property type="match status" value="1"/>
</dbReference>
<gene>
    <name evidence="4" type="ORF">PTSG_05571</name>
</gene>
<dbReference type="OrthoDB" id="1601at2759"/>
<comment type="similarity">
    <text evidence="1">Belongs to the CAP family.</text>
</comment>
<protein>
    <recommendedName>
        <fullName evidence="3">PDZ domain-containing protein</fullName>
    </recommendedName>
</protein>
<dbReference type="PANTHER" id="PTHR10652">
    <property type="entry name" value="ADENYLYL CYCLASE-ASSOCIATED PROTEIN"/>
    <property type="match status" value="1"/>
</dbReference>
<evidence type="ECO:0000313" key="4">
    <source>
        <dbReference type="EMBL" id="EGD73876.1"/>
    </source>
</evidence>
<evidence type="ECO:0000256" key="2">
    <source>
        <dbReference type="SAM" id="MobiDB-lite"/>
    </source>
</evidence>
<dbReference type="CDD" id="cd00136">
    <property type="entry name" value="PDZ_canonical"/>
    <property type="match status" value="1"/>
</dbReference>
<accession>F2UBL0</accession>
<dbReference type="FunFam" id="1.25.40.330:FF:000001">
    <property type="entry name" value="Adenylyl cyclase-associated protein"/>
    <property type="match status" value="1"/>
</dbReference>
<dbReference type="RefSeq" id="XP_004993439.1">
    <property type="nucleotide sequence ID" value="XM_004993382.1"/>
</dbReference>
<dbReference type="GeneID" id="16074016"/>
<dbReference type="KEGG" id="sre:PTSG_05571"/>
<feature type="domain" description="PDZ" evidence="3">
    <location>
        <begin position="2"/>
        <end position="83"/>
    </location>
</feature>
<dbReference type="GO" id="GO:0019933">
    <property type="term" value="P:cAMP-mediated signaling"/>
    <property type="evidence" value="ECO:0007669"/>
    <property type="project" value="TreeGrafter"/>
</dbReference>
<dbReference type="PROSITE" id="PS50106">
    <property type="entry name" value="PDZ"/>
    <property type="match status" value="1"/>
</dbReference>
<dbReference type="AlphaFoldDB" id="F2UBL0"/>
<dbReference type="Proteomes" id="UP000007799">
    <property type="component" value="Unassembled WGS sequence"/>
</dbReference>
<proteinExistence type="inferred from homology"/>
<dbReference type="GO" id="GO:0007015">
    <property type="term" value="P:actin filament organization"/>
    <property type="evidence" value="ECO:0007669"/>
    <property type="project" value="TreeGrafter"/>
</dbReference>
<organism evidence="5">
    <name type="scientific">Salpingoeca rosetta (strain ATCC 50818 / BSB-021)</name>
    <dbReference type="NCBI Taxonomy" id="946362"/>
    <lineage>
        <taxon>Eukaryota</taxon>
        <taxon>Choanoflagellata</taxon>
        <taxon>Craspedida</taxon>
        <taxon>Salpingoecidae</taxon>
        <taxon>Salpingoeca</taxon>
    </lineage>
</organism>
<feature type="region of interest" description="Disordered" evidence="2">
    <location>
        <begin position="86"/>
        <end position="145"/>
    </location>
</feature>
<dbReference type="GO" id="GO:0000902">
    <property type="term" value="P:cell morphogenesis"/>
    <property type="evidence" value="ECO:0007669"/>
    <property type="project" value="TreeGrafter"/>
</dbReference>
<dbReference type="InterPro" id="IPR053950">
    <property type="entry name" value="CAP_N"/>
</dbReference>
<dbReference type="InParanoid" id="F2UBL0"/>
<reference evidence="4" key="1">
    <citation type="submission" date="2009-08" db="EMBL/GenBank/DDBJ databases">
        <title>Annotation of Salpingoeca rosetta.</title>
        <authorList>
            <consortium name="The Broad Institute Genome Sequencing Platform"/>
            <person name="Russ C."/>
            <person name="Cuomo C."/>
            <person name="Burger G."/>
            <person name="Gray M.W."/>
            <person name="Holland P.W.H."/>
            <person name="King N."/>
            <person name="Lang F.B.F."/>
            <person name="Roger A.J."/>
            <person name="Ruiz-Trillo I."/>
            <person name="Young S.K."/>
            <person name="Zeng Q."/>
            <person name="Gargeya S."/>
            <person name="Alvarado L."/>
            <person name="Berlin A."/>
            <person name="Chapman S.B."/>
            <person name="Chen Z."/>
            <person name="Freedman E."/>
            <person name="Gellesch M."/>
            <person name="Goldberg J."/>
            <person name="Griggs A."/>
            <person name="Gujja S."/>
            <person name="Heilman E."/>
            <person name="Heiman D."/>
            <person name="Howarth C."/>
            <person name="Mehta T."/>
            <person name="Neiman D."/>
            <person name="Pearson M."/>
            <person name="Roberts A."/>
            <person name="Saif S."/>
            <person name="Shea T."/>
            <person name="Shenoy N."/>
            <person name="Sisk P."/>
            <person name="Stolte C."/>
            <person name="Sykes S."/>
            <person name="White J."/>
            <person name="Yandava C."/>
            <person name="Haas B."/>
            <person name="Nusbaum C."/>
            <person name="Birren B."/>
        </authorList>
    </citation>
    <scope>NUCLEOTIDE SEQUENCE [LARGE SCALE GENOMIC DNA]</scope>
    <source>
        <strain evidence="4">ATCC 50818</strain>
    </source>
</reference>
<dbReference type="Pfam" id="PF21938">
    <property type="entry name" value="CAP_N"/>
    <property type="match status" value="1"/>
</dbReference>
<dbReference type="GO" id="GO:0003779">
    <property type="term" value="F:actin binding"/>
    <property type="evidence" value="ECO:0007669"/>
    <property type="project" value="InterPro"/>
</dbReference>